<evidence type="ECO:0000256" key="3">
    <source>
        <dbReference type="ARBA" id="ARBA00023157"/>
    </source>
</evidence>
<dbReference type="InterPro" id="IPR003598">
    <property type="entry name" value="Ig_sub2"/>
</dbReference>
<evidence type="ECO:0000256" key="2">
    <source>
        <dbReference type="ARBA" id="ARBA00022737"/>
    </source>
</evidence>
<protein>
    <recommendedName>
        <fullName evidence="11">V-set and immunoglobulin domain-containing protein 10-like 2</fullName>
    </recommendedName>
</protein>
<dbReference type="OrthoDB" id="9442762at2759"/>
<dbReference type="SMART" id="SM00409">
    <property type="entry name" value="IG"/>
    <property type="match status" value="3"/>
</dbReference>
<comment type="caution">
    <text evidence="9">The sequence shown here is derived from an EMBL/GenBank/DDBJ whole genome shotgun (WGS) entry which is preliminary data.</text>
</comment>
<feature type="region of interest" description="Disordered" evidence="6">
    <location>
        <begin position="557"/>
        <end position="583"/>
    </location>
</feature>
<dbReference type="PROSITE" id="PS50835">
    <property type="entry name" value="IG_LIKE"/>
    <property type="match status" value="5"/>
</dbReference>
<dbReference type="SUPFAM" id="SSF48726">
    <property type="entry name" value="Immunoglobulin"/>
    <property type="match status" value="4"/>
</dbReference>
<accession>A0A8K1GB25</accession>
<dbReference type="SUPFAM" id="SSF49265">
    <property type="entry name" value="Fibronectin type III"/>
    <property type="match status" value="1"/>
</dbReference>
<organism evidence="9 10">
    <name type="scientific">Zosterops borbonicus</name>
    <dbReference type="NCBI Taxonomy" id="364589"/>
    <lineage>
        <taxon>Eukaryota</taxon>
        <taxon>Metazoa</taxon>
        <taxon>Chordata</taxon>
        <taxon>Craniata</taxon>
        <taxon>Vertebrata</taxon>
        <taxon>Euteleostomi</taxon>
        <taxon>Archelosauria</taxon>
        <taxon>Archosauria</taxon>
        <taxon>Dinosauria</taxon>
        <taxon>Saurischia</taxon>
        <taxon>Theropoda</taxon>
        <taxon>Coelurosauria</taxon>
        <taxon>Aves</taxon>
        <taxon>Neognathae</taxon>
        <taxon>Neoaves</taxon>
        <taxon>Telluraves</taxon>
        <taxon>Australaves</taxon>
        <taxon>Passeriformes</taxon>
        <taxon>Sylvioidea</taxon>
        <taxon>Zosteropidae</taxon>
        <taxon>Zosterops</taxon>
    </lineage>
</organism>
<feature type="region of interest" description="Disordered" evidence="6">
    <location>
        <begin position="658"/>
        <end position="713"/>
    </location>
</feature>
<dbReference type="Proteomes" id="UP000796761">
    <property type="component" value="Unassembled WGS sequence"/>
</dbReference>
<evidence type="ECO:0000259" key="7">
    <source>
        <dbReference type="PROSITE" id="PS50835"/>
    </source>
</evidence>
<dbReference type="CDD" id="cd00096">
    <property type="entry name" value="Ig"/>
    <property type="match status" value="2"/>
</dbReference>
<dbReference type="Pfam" id="PF07679">
    <property type="entry name" value="I-set"/>
    <property type="match status" value="1"/>
</dbReference>
<evidence type="ECO:0000259" key="8">
    <source>
        <dbReference type="PROSITE" id="PS50853"/>
    </source>
</evidence>
<evidence type="ECO:0000256" key="4">
    <source>
        <dbReference type="ARBA" id="ARBA00023180"/>
    </source>
</evidence>
<proteinExistence type="predicted"/>
<dbReference type="PROSITE" id="PS50853">
    <property type="entry name" value="FN3"/>
    <property type="match status" value="1"/>
</dbReference>
<keyword evidence="2" id="KW-0677">Repeat</keyword>
<dbReference type="PANTHER" id="PTHR44337">
    <property type="entry name" value="CARCINOEMBRYONIC ANTIGEN-RELATED CELL ADHESION MOLECULE 8"/>
    <property type="match status" value="1"/>
</dbReference>
<feature type="domain" description="Ig-like" evidence="7">
    <location>
        <begin position="421"/>
        <end position="514"/>
    </location>
</feature>
<keyword evidence="10" id="KW-1185">Reference proteome</keyword>
<dbReference type="Pfam" id="PF13927">
    <property type="entry name" value="Ig_3"/>
    <property type="match status" value="1"/>
</dbReference>
<dbReference type="InterPro" id="IPR052598">
    <property type="entry name" value="IgSF_CEA-related"/>
</dbReference>
<feature type="region of interest" description="Disordered" evidence="6">
    <location>
        <begin position="85"/>
        <end position="105"/>
    </location>
</feature>
<dbReference type="Gene3D" id="2.60.40.10">
    <property type="entry name" value="Immunoglobulins"/>
    <property type="match status" value="5"/>
</dbReference>
<evidence type="ECO:0000313" key="10">
    <source>
        <dbReference type="Proteomes" id="UP000796761"/>
    </source>
</evidence>
<dbReference type="InterPro" id="IPR036179">
    <property type="entry name" value="Ig-like_dom_sf"/>
</dbReference>
<feature type="domain" description="Ig-like" evidence="7">
    <location>
        <begin position="55"/>
        <end position="142"/>
    </location>
</feature>
<dbReference type="InterPro" id="IPR036116">
    <property type="entry name" value="FN3_sf"/>
</dbReference>
<evidence type="ECO:0000256" key="1">
    <source>
        <dbReference type="ARBA" id="ARBA00022729"/>
    </source>
</evidence>
<feature type="domain" description="Ig-like" evidence="7">
    <location>
        <begin position="238"/>
        <end position="318"/>
    </location>
</feature>
<dbReference type="AlphaFoldDB" id="A0A8K1GB25"/>
<feature type="domain" description="Fibronectin type-III" evidence="8">
    <location>
        <begin position="520"/>
        <end position="623"/>
    </location>
</feature>
<keyword evidence="1" id="KW-0732">Signal</keyword>
<dbReference type="InterPro" id="IPR003599">
    <property type="entry name" value="Ig_sub"/>
</dbReference>
<dbReference type="Pfam" id="PF13895">
    <property type="entry name" value="Ig_2"/>
    <property type="match status" value="1"/>
</dbReference>
<evidence type="ECO:0000313" key="9">
    <source>
        <dbReference type="EMBL" id="TRZ14771.1"/>
    </source>
</evidence>
<dbReference type="InterPro" id="IPR003961">
    <property type="entry name" value="FN3_dom"/>
</dbReference>
<dbReference type="InterPro" id="IPR013783">
    <property type="entry name" value="Ig-like_fold"/>
</dbReference>
<feature type="domain" description="Ig-like" evidence="7">
    <location>
        <begin position="150"/>
        <end position="232"/>
    </location>
</feature>
<sequence length="713" mass="76265">MLGRVTLRNGTLELRELRVGAQGRFLCQGLFPERGRLRVGYAAVLLRVLVPVSKPFVRPTAAAAAEGAAVALTCTVREGTEPLSFSWQHQEPRGGPSVTPAGLGGSRAELRLTPANRSHTGWYVCTVSNEVNNHTSDPVYLDIVYGPDEPAIRVEPFSPEQGAFSAGEREDVVLSCLAPSNPPSRYVWLHNGSQVHVGQTFVIPAIARAQAGTYTCLAENGHLQTRSQATIVLTVYYPPAGSPSCSAQASEDQRDVALRCRWPGGFPLARLRWVGPQEEEEEEEDEEGLMGRSFSMATRIQPGAATRNGSSFSCRASHPALPLGAACGTTLWVPPGGPTCAAAATKGDELVMLRCRWAGGAPPVSLRWRDSAGRALGEPAASAAVLVLSPERSLGGRAFVCEAAHPLRAQPARCRLRLEVPELEAQSEVAVLEGGEARLPCRQRGGGAGLGATVLWYDPNEREVTPGLARYRLERGGAWLNLTVRDAEWPGDSGTFRCTATNAVGTASRPVRLRVERYPAPPNVTISKLRYTRARTEVRLEWRTQGNGNLTGFVVQRRRTKKPLREPPGPWETAAGDIEPHSRDRRLGGLDPAVLYAFRVLAVNHRTAGHPSEGQTPAEPPLEALPAVTGAAVAGMLVATAASLLAVHCIARHRDTLPRQCHPRGAQGSRLSPAQPQPPAPLPAQHTPEPLSAAPGSTEDTPVNVTIAVTATP</sequence>
<gene>
    <name evidence="9" type="ORF">HGM15179_012332</name>
</gene>
<name>A0A8K1GB25_9PASS</name>
<evidence type="ECO:0000256" key="5">
    <source>
        <dbReference type="ARBA" id="ARBA00023319"/>
    </source>
</evidence>
<keyword evidence="3" id="KW-1015">Disulfide bond</keyword>
<feature type="compositionally biased region" description="Polar residues" evidence="6">
    <location>
        <begin position="698"/>
        <end position="713"/>
    </location>
</feature>
<dbReference type="Pfam" id="PF00041">
    <property type="entry name" value="fn3"/>
    <property type="match status" value="1"/>
</dbReference>
<dbReference type="SMART" id="SM00408">
    <property type="entry name" value="IGc2"/>
    <property type="match status" value="3"/>
</dbReference>
<dbReference type="EMBL" id="SWJQ01000409">
    <property type="protein sequence ID" value="TRZ14771.1"/>
    <property type="molecule type" value="Genomic_DNA"/>
</dbReference>
<keyword evidence="4" id="KW-0325">Glycoprotein</keyword>
<dbReference type="PANTHER" id="PTHR44337:SF23">
    <property type="entry name" value="V-SET AND IMMUNOGLOBULIN DOMAIN CONTAINING 10 LIKE 2"/>
    <property type="match status" value="1"/>
</dbReference>
<dbReference type="CDD" id="cd00063">
    <property type="entry name" value="FN3"/>
    <property type="match status" value="1"/>
</dbReference>
<evidence type="ECO:0008006" key="11">
    <source>
        <dbReference type="Google" id="ProtNLM"/>
    </source>
</evidence>
<dbReference type="InterPro" id="IPR007110">
    <property type="entry name" value="Ig-like_dom"/>
</dbReference>
<keyword evidence="5" id="KW-0393">Immunoglobulin domain</keyword>
<feature type="domain" description="Ig-like" evidence="7">
    <location>
        <begin position="319"/>
        <end position="405"/>
    </location>
</feature>
<dbReference type="InterPro" id="IPR013098">
    <property type="entry name" value="Ig_I-set"/>
</dbReference>
<reference evidence="9" key="1">
    <citation type="submission" date="2019-04" db="EMBL/GenBank/DDBJ databases">
        <title>Genome assembly of Zosterops borbonicus 15179.</title>
        <authorList>
            <person name="Leroy T."/>
            <person name="Anselmetti Y."/>
            <person name="Tilak M.-K."/>
            <person name="Nabholz B."/>
        </authorList>
    </citation>
    <scope>NUCLEOTIDE SEQUENCE</scope>
    <source>
        <strain evidence="9">HGM_15179</strain>
        <tissue evidence="9">Muscle</tissue>
    </source>
</reference>
<evidence type="ECO:0000256" key="6">
    <source>
        <dbReference type="SAM" id="MobiDB-lite"/>
    </source>
</evidence>